<sequence length="120" mass="12844">MGIEPCCRGVTWGLPQRGNTKTGATKSALANEILLEMADAGINHWDKKDIESGTTNLPGELISTLAKICKYWDGLHPIMAIRTCTNPPVTMESTNIAIPDLFGTQTPTNTEANTTVSVGN</sequence>
<dbReference type="AlphaFoldDB" id="A0A0L6UVZ0"/>
<accession>A0A0L6UVZ0</accession>
<dbReference type="VEuPathDB" id="FungiDB:VP01_3489g3"/>
<name>A0A0L6UVZ0_9BASI</name>
<evidence type="ECO:0000313" key="1">
    <source>
        <dbReference type="EMBL" id="KNZ52669.1"/>
    </source>
</evidence>
<proteinExistence type="predicted"/>
<dbReference type="Proteomes" id="UP000037035">
    <property type="component" value="Unassembled WGS sequence"/>
</dbReference>
<reference evidence="1 2" key="1">
    <citation type="submission" date="2015-08" db="EMBL/GenBank/DDBJ databases">
        <title>Next Generation Sequencing and Analysis of the Genome of Puccinia sorghi L Schw, the Causal Agent of Maize Common Rust.</title>
        <authorList>
            <person name="Rochi L."/>
            <person name="Burguener G."/>
            <person name="Darino M."/>
            <person name="Turjanski A."/>
            <person name="Kreff E."/>
            <person name="Dieguez M.J."/>
            <person name="Sacco F."/>
        </authorList>
    </citation>
    <scope>NUCLEOTIDE SEQUENCE [LARGE SCALE GENOMIC DNA]</scope>
    <source>
        <strain evidence="1 2">RO10H11247</strain>
    </source>
</reference>
<dbReference type="EMBL" id="LAVV01008489">
    <property type="protein sequence ID" value="KNZ52669.1"/>
    <property type="molecule type" value="Genomic_DNA"/>
</dbReference>
<keyword evidence="2" id="KW-1185">Reference proteome</keyword>
<dbReference type="OrthoDB" id="2157595at2759"/>
<organism evidence="1 2">
    <name type="scientific">Puccinia sorghi</name>
    <dbReference type="NCBI Taxonomy" id="27349"/>
    <lineage>
        <taxon>Eukaryota</taxon>
        <taxon>Fungi</taxon>
        <taxon>Dikarya</taxon>
        <taxon>Basidiomycota</taxon>
        <taxon>Pucciniomycotina</taxon>
        <taxon>Pucciniomycetes</taxon>
        <taxon>Pucciniales</taxon>
        <taxon>Pucciniaceae</taxon>
        <taxon>Puccinia</taxon>
    </lineage>
</organism>
<dbReference type="PANTHER" id="PTHR33324:SF2">
    <property type="entry name" value="MYB_SANT-LIKE DNA-BINDING DOMAIN-CONTAINING PROTEIN"/>
    <property type="match status" value="1"/>
</dbReference>
<protein>
    <submittedName>
        <fullName evidence="1">Uncharacterized protein</fullName>
    </submittedName>
</protein>
<dbReference type="PANTHER" id="PTHR33324">
    <property type="entry name" value="EXPRESSED PROTEIN"/>
    <property type="match status" value="1"/>
</dbReference>
<comment type="caution">
    <text evidence="1">The sequence shown here is derived from an EMBL/GenBank/DDBJ whole genome shotgun (WGS) entry which is preliminary data.</text>
</comment>
<evidence type="ECO:0000313" key="2">
    <source>
        <dbReference type="Proteomes" id="UP000037035"/>
    </source>
</evidence>
<gene>
    <name evidence="1" type="ORF">VP01_3489g3</name>
</gene>